<feature type="transmembrane region" description="Helical" evidence="7">
    <location>
        <begin position="138"/>
        <end position="156"/>
    </location>
</feature>
<sequence length="429" mass="47294">MSGDAQKVEQVTEKEGKGSWRHASFHVATTIATPAAYAPLPFALASLGWPAGMTMLVIGTIVTWYSSVLVASLWKWNGKRIATYRDLAGSIFGRSGYWAVLFFQQFAALGNNITIQIAAGASMKGIYKTYREDGEMSLQVFIIIFAMIELGLSQFPTIHSLRWVNAICTTSTVGFTITAIGISLYNGLSMLDRSTISYAISGSKAAKIFGVFYALGTIAFSFGDAMLPEIQSTIRSPNKKNMYKGISGAYLLIMCTYWTLAACGYWAFGNSVSPYLLDSFKGPRWAIILANLFAIIQITGCYQIYCRPSYEYFEKRILECNEKRCSTARKILVRLLMTSVYMAIVTLIACALPFFGDFVALCGAFGFTPLDFVIPSIAFLLAKRTKLKALWVVNILIVITYTCISILGSIGAIRFIALDVATYKFFTNS</sequence>
<feature type="transmembrane region" description="Helical" evidence="7">
    <location>
        <begin position="49"/>
        <end position="74"/>
    </location>
</feature>
<keyword evidence="10" id="KW-1185">Reference proteome</keyword>
<gene>
    <name evidence="9" type="ORF">KP509_05G056200</name>
</gene>
<feature type="transmembrane region" description="Helical" evidence="7">
    <location>
        <begin position="205"/>
        <end position="227"/>
    </location>
</feature>
<evidence type="ECO:0000256" key="2">
    <source>
        <dbReference type="ARBA" id="ARBA00022448"/>
    </source>
</evidence>
<dbReference type="InterPro" id="IPR013057">
    <property type="entry name" value="AA_transpt_TM"/>
</dbReference>
<protein>
    <recommendedName>
        <fullName evidence="8">Amino acid transporter transmembrane domain-containing protein</fullName>
    </recommendedName>
</protein>
<dbReference type="OMA" id="KWNGEKH"/>
<dbReference type="EMBL" id="CM035410">
    <property type="protein sequence ID" value="KAH7437105.1"/>
    <property type="molecule type" value="Genomic_DNA"/>
</dbReference>
<keyword evidence="5 7" id="KW-1133">Transmembrane helix</keyword>
<feature type="transmembrane region" description="Helical" evidence="7">
    <location>
        <begin position="331"/>
        <end position="352"/>
    </location>
</feature>
<comment type="caution">
    <text evidence="9">The sequence shown here is derived from an EMBL/GenBank/DDBJ whole genome shotgun (WGS) entry which is preliminary data.</text>
</comment>
<dbReference type="AlphaFoldDB" id="A0A8T2UU36"/>
<evidence type="ECO:0000256" key="3">
    <source>
        <dbReference type="ARBA" id="ARBA00022692"/>
    </source>
</evidence>
<evidence type="ECO:0000256" key="1">
    <source>
        <dbReference type="ARBA" id="ARBA00004370"/>
    </source>
</evidence>
<evidence type="ECO:0000256" key="4">
    <source>
        <dbReference type="ARBA" id="ARBA00022970"/>
    </source>
</evidence>
<feature type="transmembrane region" description="Helical" evidence="7">
    <location>
        <begin position="358"/>
        <end position="382"/>
    </location>
</feature>
<organism evidence="9 10">
    <name type="scientific">Ceratopteris richardii</name>
    <name type="common">Triangle waterfern</name>
    <dbReference type="NCBI Taxonomy" id="49495"/>
    <lineage>
        <taxon>Eukaryota</taxon>
        <taxon>Viridiplantae</taxon>
        <taxon>Streptophyta</taxon>
        <taxon>Embryophyta</taxon>
        <taxon>Tracheophyta</taxon>
        <taxon>Polypodiopsida</taxon>
        <taxon>Polypodiidae</taxon>
        <taxon>Polypodiales</taxon>
        <taxon>Pteridineae</taxon>
        <taxon>Pteridaceae</taxon>
        <taxon>Parkerioideae</taxon>
        <taxon>Ceratopteris</taxon>
    </lineage>
</organism>
<evidence type="ECO:0000256" key="7">
    <source>
        <dbReference type="SAM" id="Phobius"/>
    </source>
</evidence>
<reference evidence="9" key="1">
    <citation type="submission" date="2021-08" db="EMBL/GenBank/DDBJ databases">
        <title>WGS assembly of Ceratopteris richardii.</title>
        <authorList>
            <person name="Marchant D.B."/>
            <person name="Chen G."/>
            <person name="Jenkins J."/>
            <person name="Shu S."/>
            <person name="Leebens-Mack J."/>
            <person name="Grimwood J."/>
            <person name="Schmutz J."/>
            <person name="Soltis P."/>
            <person name="Soltis D."/>
            <person name="Chen Z.-H."/>
        </authorList>
    </citation>
    <scope>NUCLEOTIDE SEQUENCE</scope>
    <source>
        <strain evidence="9">Whitten #5841</strain>
        <tissue evidence="9">Leaf</tissue>
    </source>
</reference>
<evidence type="ECO:0000259" key="8">
    <source>
        <dbReference type="Pfam" id="PF01490"/>
    </source>
</evidence>
<feature type="transmembrane region" description="Helical" evidence="7">
    <location>
        <begin position="248"/>
        <end position="268"/>
    </location>
</feature>
<dbReference type="GO" id="GO:0016020">
    <property type="term" value="C:membrane"/>
    <property type="evidence" value="ECO:0007669"/>
    <property type="project" value="UniProtKB-SubCell"/>
</dbReference>
<name>A0A8T2UU36_CERRI</name>
<feature type="transmembrane region" description="Helical" evidence="7">
    <location>
        <begin position="163"/>
        <end position="185"/>
    </location>
</feature>
<proteinExistence type="predicted"/>
<dbReference type="Pfam" id="PF01490">
    <property type="entry name" value="Aa_trans"/>
    <property type="match status" value="1"/>
</dbReference>
<dbReference type="Proteomes" id="UP000825935">
    <property type="component" value="Chromosome 5"/>
</dbReference>
<keyword evidence="4" id="KW-0029">Amino-acid transport</keyword>
<evidence type="ECO:0000256" key="5">
    <source>
        <dbReference type="ARBA" id="ARBA00022989"/>
    </source>
</evidence>
<evidence type="ECO:0000313" key="10">
    <source>
        <dbReference type="Proteomes" id="UP000825935"/>
    </source>
</evidence>
<keyword evidence="2" id="KW-0813">Transport</keyword>
<evidence type="ECO:0000256" key="6">
    <source>
        <dbReference type="ARBA" id="ARBA00023136"/>
    </source>
</evidence>
<dbReference type="GO" id="GO:0006865">
    <property type="term" value="P:amino acid transport"/>
    <property type="evidence" value="ECO:0007669"/>
    <property type="project" value="UniProtKB-KW"/>
</dbReference>
<accession>A0A8T2UU36</accession>
<feature type="transmembrane region" description="Helical" evidence="7">
    <location>
        <begin position="288"/>
        <end position="306"/>
    </location>
</feature>
<dbReference type="OrthoDB" id="40134at2759"/>
<feature type="transmembrane region" description="Helical" evidence="7">
    <location>
        <begin position="389"/>
        <end position="417"/>
    </location>
</feature>
<dbReference type="PANTHER" id="PTHR48017">
    <property type="entry name" value="OS05G0424000 PROTEIN-RELATED"/>
    <property type="match status" value="1"/>
</dbReference>
<feature type="transmembrane region" description="Helical" evidence="7">
    <location>
        <begin position="95"/>
        <end position="118"/>
    </location>
</feature>
<feature type="domain" description="Amino acid transporter transmembrane" evidence="8">
    <location>
        <begin position="17"/>
        <end position="413"/>
    </location>
</feature>
<keyword evidence="3 7" id="KW-0812">Transmembrane</keyword>
<keyword evidence="6 7" id="KW-0472">Membrane</keyword>
<comment type="subcellular location">
    <subcellularLocation>
        <location evidence="1">Membrane</location>
    </subcellularLocation>
</comment>
<evidence type="ECO:0000313" key="9">
    <source>
        <dbReference type="EMBL" id="KAH7437105.1"/>
    </source>
</evidence>